<dbReference type="SUPFAM" id="SSF55174">
    <property type="entry name" value="Alpha-L RNA-binding motif"/>
    <property type="match status" value="1"/>
</dbReference>
<dbReference type="PROSITE" id="PS01129">
    <property type="entry name" value="PSI_RLU"/>
    <property type="match status" value="1"/>
</dbReference>
<keyword evidence="4" id="KW-0698">rRNA processing</keyword>
<dbReference type="GO" id="GO:0003723">
    <property type="term" value="F:RNA binding"/>
    <property type="evidence" value="ECO:0007669"/>
    <property type="project" value="UniProtKB-KW"/>
</dbReference>
<dbReference type="PROSITE" id="PS50889">
    <property type="entry name" value="S4"/>
    <property type="match status" value="1"/>
</dbReference>
<dbReference type="NCBIfam" id="TIGR00005">
    <property type="entry name" value="rluA_subfam"/>
    <property type="match status" value="1"/>
</dbReference>
<dbReference type="CDD" id="cd02869">
    <property type="entry name" value="PseudoU_synth_RluA_like"/>
    <property type="match status" value="1"/>
</dbReference>
<dbReference type="InterPro" id="IPR006224">
    <property type="entry name" value="PsdUridine_synth_RluA-like_CS"/>
</dbReference>
<comment type="similarity">
    <text evidence="3 9">Belongs to the pseudouridine synthase RluA family.</text>
</comment>
<keyword evidence="6 9" id="KW-0413">Isomerase</keyword>
<dbReference type="SUPFAM" id="SSF55120">
    <property type="entry name" value="Pseudouridine synthase"/>
    <property type="match status" value="1"/>
</dbReference>
<dbReference type="InParanoid" id="A0A7X0JTG7"/>
<dbReference type="Pfam" id="PF00849">
    <property type="entry name" value="PseudoU_synth_2"/>
    <property type="match status" value="1"/>
</dbReference>
<dbReference type="NCBIfam" id="NF008249">
    <property type="entry name" value="PRK11025.1"/>
    <property type="match status" value="1"/>
</dbReference>
<dbReference type="SMART" id="SM00363">
    <property type="entry name" value="S4"/>
    <property type="match status" value="1"/>
</dbReference>
<dbReference type="AlphaFoldDB" id="A0A7X0JTG7"/>
<dbReference type="InterPro" id="IPR002942">
    <property type="entry name" value="S4_RNA-bd"/>
</dbReference>
<reference evidence="11 12" key="1">
    <citation type="submission" date="2020-08" db="EMBL/GenBank/DDBJ databases">
        <title>Genomic Encyclopedia of Type Strains, Phase IV (KMG-IV): sequencing the most valuable type-strain genomes for metagenomic binning, comparative biology and taxonomic classification.</title>
        <authorList>
            <person name="Goeker M."/>
        </authorList>
    </citation>
    <scope>NUCLEOTIDE SEQUENCE [LARGE SCALE GENOMIC DNA]</scope>
    <source>
        <strain evidence="11 12">DSM 22368</strain>
    </source>
</reference>
<dbReference type="GO" id="GO:0000455">
    <property type="term" value="P:enzyme-directed rRNA pseudouridine synthesis"/>
    <property type="evidence" value="ECO:0007669"/>
    <property type="project" value="TreeGrafter"/>
</dbReference>
<evidence type="ECO:0000256" key="7">
    <source>
        <dbReference type="PIRSR" id="PIRSR606225-1"/>
    </source>
</evidence>
<dbReference type="EMBL" id="JACHHT010000002">
    <property type="protein sequence ID" value="MBB6521968.1"/>
    <property type="molecule type" value="Genomic_DNA"/>
</dbReference>
<gene>
    <name evidence="11" type="ORF">HNR48_002253</name>
</gene>
<evidence type="ECO:0000256" key="6">
    <source>
        <dbReference type="ARBA" id="ARBA00023235"/>
    </source>
</evidence>
<feature type="active site" evidence="7">
    <location>
        <position position="148"/>
    </location>
</feature>
<dbReference type="Pfam" id="PF01479">
    <property type="entry name" value="S4"/>
    <property type="match status" value="1"/>
</dbReference>
<evidence type="ECO:0000256" key="1">
    <source>
        <dbReference type="ARBA" id="ARBA00000381"/>
    </source>
</evidence>
<comment type="catalytic activity">
    <reaction evidence="1">
        <text>uridine(955/2504/2580) in 23S rRNA = pseudouridine(955/2504/2580) in 23S rRNA</text>
        <dbReference type="Rhea" id="RHEA:42528"/>
        <dbReference type="Rhea" id="RHEA-COMP:10099"/>
        <dbReference type="Rhea" id="RHEA-COMP:10100"/>
        <dbReference type="ChEBI" id="CHEBI:65314"/>
        <dbReference type="ChEBI" id="CHEBI:65315"/>
        <dbReference type="EC" id="5.4.99.24"/>
    </reaction>
</comment>
<dbReference type="Gene3D" id="3.30.2350.10">
    <property type="entry name" value="Pseudouridine synthase"/>
    <property type="match status" value="1"/>
</dbReference>
<dbReference type="GO" id="GO:0160141">
    <property type="term" value="F:23S rRNA pseudouridine(955/2504/2580) synthase activity"/>
    <property type="evidence" value="ECO:0007669"/>
    <property type="project" value="UniProtKB-EC"/>
</dbReference>
<evidence type="ECO:0000259" key="10">
    <source>
        <dbReference type="SMART" id="SM00363"/>
    </source>
</evidence>
<dbReference type="InterPro" id="IPR050188">
    <property type="entry name" value="RluA_PseudoU_synthase"/>
</dbReference>
<dbReference type="Proteomes" id="UP000528457">
    <property type="component" value="Unassembled WGS sequence"/>
</dbReference>
<keyword evidence="12" id="KW-1185">Reference proteome</keyword>
<evidence type="ECO:0000256" key="5">
    <source>
        <dbReference type="ARBA" id="ARBA00022884"/>
    </source>
</evidence>
<evidence type="ECO:0000256" key="9">
    <source>
        <dbReference type="RuleBase" id="RU362028"/>
    </source>
</evidence>
<evidence type="ECO:0000256" key="8">
    <source>
        <dbReference type="PROSITE-ProRule" id="PRU00182"/>
    </source>
</evidence>
<name>A0A7X0JTG7_9GAMM</name>
<evidence type="ECO:0000256" key="2">
    <source>
        <dbReference type="ARBA" id="ARBA00002876"/>
    </source>
</evidence>
<sequence>MSPVNNADIGRKVVLLEVDADQAGQRVDNFLAARLKGVPRSRLYRLLRKGEVRVNKKRIKPEYKLAPGDVVRIPPVTVKEQAPQAAVSQSMGRLLEKSILLELPGLLVVNKPAGLAVHGGSGVNLGLIESLRQLRPNDRYLELVHRLDRDTSGCILIARKRSMLRYLQEELRQRRNIQKYYQALVLGQWSKRKHVVDAPLLRQELPGGNRIVKVSAEGKPSRTEFKVLRRFEGFSLVQAKPVTGRTHQIRVHAQSQSCPLLGDEKYGNDDINRDMRKLGFKRLFLHAAALEFTLPDEEHSRRVEAPLWPELAEPLAKLREIPL</sequence>
<dbReference type="FunCoup" id="A0A7X0JTG7">
    <property type="interactions" value="496"/>
</dbReference>
<comment type="caution">
    <text evidence="11">The sequence shown here is derived from an EMBL/GenBank/DDBJ whole genome shotgun (WGS) entry which is preliminary data.</text>
</comment>
<accession>A0A7X0JTG7</accession>
<protein>
    <recommendedName>
        <fullName evidence="9">Pseudouridine synthase</fullName>
        <ecNumber evidence="9">5.4.99.-</ecNumber>
    </recommendedName>
</protein>
<dbReference type="InterPro" id="IPR006145">
    <property type="entry name" value="PsdUridine_synth_RsuA/RluA"/>
</dbReference>
<feature type="domain" description="RNA-binding S4" evidence="10">
    <location>
        <begin position="25"/>
        <end position="83"/>
    </location>
</feature>
<evidence type="ECO:0000256" key="4">
    <source>
        <dbReference type="ARBA" id="ARBA00022552"/>
    </source>
</evidence>
<keyword evidence="5 8" id="KW-0694">RNA-binding</keyword>
<evidence type="ECO:0000256" key="3">
    <source>
        <dbReference type="ARBA" id="ARBA00010876"/>
    </source>
</evidence>
<dbReference type="InterPro" id="IPR036986">
    <property type="entry name" value="S4_RNA-bd_sf"/>
</dbReference>
<proteinExistence type="inferred from homology"/>
<comment type="catalytic activity">
    <reaction evidence="9">
        <text>a uridine in RNA = a pseudouridine in RNA</text>
        <dbReference type="Rhea" id="RHEA:48348"/>
        <dbReference type="Rhea" id="RHEA-COMP:12068"/>
        <dbReference type="Rhea" id="RHEA-COMP:12069"/>
        <dbReference type="ChEBI" id="CHEBI:65314"/>
        <dbReference type="ChEBI" id="CHEBI:65315"/>
    </reaction>
</comment>
<evidence type="ECO:0000313" key="12">
    <source>
        <dbReference type="Proteomes" id="UP000528457"/>
    </source>
</evidence>
<organism evidence="11 12">
    <name type="scientific">Pseudoteredinibacter isoporae</name>
    <dbReference type="NCBI Taxonomy" id="570281"/>
    <lineage>
        <taxon>Bacteria</taxon>
        <taxon>Pseudomonadati</taxon>
        <taxon>Pseudomonadota</taxon>
        <taxon>Gammaproteobacteria</taxon>
        <taxon>Cellvibrionales</taxon>
        <taxon>Cellvibrionaceae</taxon>
        <taxon>Pseudoteredinibacter</taxon>
    </lineage>
</organism>
<dbReference type="EC" id="5.4.99.-" evidence="9"/>
<dbReference type="CDD" id="cd00165">
    <property type="entry name" value="S4"/>
    <property type="match status" value="1"/>
</dbReference>
<dbReference type="InterPro" id="IPR006225">
    <property type="entry name" value="PsdUridine_synth_RluC/D"/>
</dbReference>
<evidence type="ECO:0000313" key="11">
    <source>
        <dbReference type="EMBL" id="MBB6521968.1"/>
    </source>
</evidence>
<dbReference type="InterPro" id="IPR020103">
    <property type="entry name" value="PsdUridine_synth_cat_dom_sf"/>
</dbReference>
<dbReference type="PANTHER" id="PTHR21600">
    <property type="entry name" value="MITOCHONDRIAL RNA PSEUDOURIDINE SYNTHASE"/>
    <property type="match status" value="1"/>
</dbReference>
<comment type="function">
    <text evidence="2">Responsible for synthesis of pseudouridine from uracil at positions 955, 2504 and 2580 in 23S ribosomal RNA.</text>
</comment>
<dbReference type="Gene3D" id="3.10.290.10">
    <property type="entry name" value="RNA-binding S4 domain"/>
    <property type="match status" value="1"/>
</dbReference>
<dbReference type="PANTHER" id="PTHR21600:SF92">
    <property type="entry name" value="RIBOSOMAL LARGE SUBUNIT PSEUDOURIDINE SYNTHASE C"/>
    <property type="match status" value="1"/>
</dbReference>